<feature type="region of interest" description="Disordered" evidence="6">
    <location>
        <begin position="394"/>
        <end position="472"/>
    </location>
</feature>
<dbReference type="InterPro" id="IPR011009">
    <property type="entry name" value="Kinase-like_dom_sf"/>
</dbReference>
<proteinExistence type="predicted"/>
<accession>A0A7X1I053</accession>
<feature type="region of interest" description="Disordered" evidence="6">
    <location>
        <begin position="327"/>
        <end position="379"/>
    </location>
</feature>
<feature type="compositionally biased region" description="Basic and acidic residues" evidence="6">
    <location>
        <begin position="450"/>
        <end position="459"/>
    </location>
</feature>
<evidence type="ECO:0000259" key="7">
    <source>
        <dbReference type="PROSITE" id="PS50011"/>
    </source>
</evidence>
<dbReference type="InterPro" id="IPR008271">
    <property type="entry name" value="Ser/Thr_kinase_AS"/>
</dbReference>
<dbReference type="GO" id="GO:0005524">
    <property type="term" value="F:ATP binding"/>
    <property type="evidence" value="ECO:0007669"/>
    <property type="project" value="UniProtKB-UniRule"/>
</dbReference>
<dbReference type="GO" id="GO:0004674">
    <property type="term" value="F:protein serine/threonine kinase activity"/>
    <property type="evidence" value="ECO:0007669"/>
    <property type="project" value="TreeGrafter"/>
</dbReference>
<feature type="compositionally biased region" description="Low complexity" evidence="6">
    <location>
        <begin position="342"/>
        <end position="359"/>
    </location>
</feature>
<dbReference type="EMBL" id="JACMHY010000005">
    <property type="protein sequence ID" value="MBC2866234.1"/>
    <property type="molecule type" value="Genomic_DNA"/>
</dbReference>
<evidence type="ECO:0000256" key="6">
    <source>
        <dbReference type="SAM" id="MobiDB-lite"/>
    </source>
</evidence>
<gene>
    <name evidence="8" type="ORF">H1R13_14925</name>
</gene>
<dbReference type="Pfam" id="PF00069">
    <property type="entry name" value="Pkinase"/>
    <property type="match status" value="1"/>
</dbReference>
<dbReference type="Gene3D" id="3.30.200.20">
    <property type="entry name" value="Phosphorylase Kinase, domain 1"/>
    <property type="match status" value="1"/>
</dbReference>
<dbReference type="Gene3D" id="1.10.510.10">
    <property type="entry name" value="Transferase(Phosphotransferase) domain 1"/>
    <property type="match status" value="1"/>
</dbReference>
<sequence>MSGRYRLGRKIGSGGMADVHEGLDTRLRRPVAVKVFRPGSDPQAEDRLTAEAVLLARLQHPGLVTVYDSGRDDDRTYLVMQLIDGPTLRSVLACGALPERCVMDVGAALAQALASVHRAGIVHRDVKPSNVLFDASGRPHLADFGIARLANSTRHTAPDALMGTAAYLAPEQVEGKRVGPAADIYALGLVLLECLKGELEYPGPPLEAAIARLHRPPAVPAWIPSGLAALLQAMTAQDPEGRPDAEQCANALASRSGAGVHALPLSAPSETCLPLLGDAHPAADGHVRTEEMALPRPNLAGGSRHRRRLVVGTGLAALSVALGTTLAVSSGSGGDSDHRAEAAPSAATPAHPPSRTATPDRPGAAPPTESPRTRPASRTFDASDPAVAATGVHAEPAVRTFTAPSPAATPTGARPEHPSTSPGSSHGATAKPRTSTRQHSGKAHRPAPHRPRDTDDRARHAAHGAPQPGPSS</sequence>
<dbReference type="SMART" id="SM00220">
    <property type="entry name" value="S_TKc"/>
    <property type="match status" value="1"/>
</dbReference>
<dbReference type="InterPro" id="IPR017441">
    <property type="entry name" value="Protein_kinase_ATP_BS"/>
</dbReference>
<dbReference type="InterPro" id="IPR000719">
    <property type="entry name" value="Prot_kinase_dom"/>
</dbReference>
<comment type="caution">
    <text evidence="8">The sequence shown here is derived from an EMBL/GenBank/DDBJ whole genome shotgun (WGS) entry which is preliminary data.</text>
</comment>
<keyword evidence="1" id="KW-0808">Transferase</keyword>
<feature type="compositionally biased region" description="Polar residues" evidence="6">
    <location>
        <begin position="418"/>
        <end position="433"/>
    </location>
</feature>
<evidence type="ECO:0000256" key="5">
    <source>
        <dbReference type="PROSITE-ProRule" id="PRU10141"/>
    </source>
</evidence>
<organism evidence="8 9">
    <name type="scientific">Streptomyces mexicanus</name>
    <dbReference type="NCBI Taxonomy" id="178566"/>
    <lineage>
        <taxon>Bacteria</taxon>
        <taxon>Bacillati</taxon>
        <taxon>Actinomycetota</taxon>
        <taxon>Actinomycetes</taxon>
        <taxon>Kitasatosporales</taxon>
        <taxon>Streptomycetaceae</taxon>
        <taxon>Streptomyces</taxon>
    </lineage>
</organism>
<dbReference type="PROSITE" id="PS50011">
    <property type="entry name" value="PROTEIN_KINASE_DOM"/>
    <property type="match status" value="1"/>
</dbReference>
<evidence type="ECO:0000313" key="8">
    <source>
        <dbReference type="EMBL" id="MBC2866234.1"/>
    </source>
</evidence>
<name>A0A7X1I053_9ACTN</name>
<reference evidence="8 9" key="1">
    <citation type="submission" date="2020-08" db="EMBL/GenBank/DDBJ databases">
        <title>Whole-Genome Sequence of French Clinical Streptomyces mexicanus Strain Q0842.</title>
        <authorList>
            <person name="Boxberger M."/>
            <person name="La Scola B."/>
        </authorList>
    </citation>
    <scope>NUCLEOTIDE SEQUENCE [LARGE SCALE GENOMIC DNA]</scope>
    <source>
        <strain evidence="8 9">Marseille-Q0842</strain>
    </source>
</reference>
<feature type="compositionally biased region" description="Low complexity" evidence="6">
    <location>
        <begin position="400"/>
        <end position="413"/>
    </location>
</feature>
<dbReference type="Proteomes" id="UP000517694">
    <property type="component" value="Unassembled WGS sequence"/>
</dbReference>
<evidence type="ECO:0000256" key="3">
    <source>
        <dbReference type="ARBA" id="ARBA00022777"/>
    </source>
</evidence>
<dbReference type="PROSITE" id="PS00108">
    <property type="entry name" value="PROTEIN_KINASE_ST"/>
    <property type="match status" value="1"/>
</dbReference>
<keyword evidence="9" id="KW-1185">Reference proteome</keyword>
<dbReference type="AlphaFoldDB" id="A0A7X1I053"/>
<protein>
    <submittedName>
        <fullName evidence="8">Protein kinase</fullName>
    </submittedName>
</protein>
<keyword evidence="4 5" id="KW-0067">ATP-binding</keyword>
<dbReference type="PANTHER" id="PTHR43289">
    <property type="entry name" value="MITOGEN-ACTIVATED PROTEIN KINASE KINASE KINASE 20-RELATED"/>
    <property type="match status" value="1"/>
</dbReference>
<evidence type="ECO:0000256" key="4">
    <source>
        <dbReference type="ARBA" id="ARBA00022840"/>
    </source>
</evidence>
<dbReference type="CDD" id="cd14014">
    <property type="entry name" value="STKc_PknB_like"/>
    <property type="match status" value="1"/>
</dbReference>
<evidence type="ECO:0000313" key="9">
    <source>
        <dbReference type="Proteomes" id="UP000517694"/>
    </source>
</evidence>
<dbReference type="SUPFAM" id="SSF56112">
    <property type="entry name" value="Protein kinase-like (PK-like)"/>
    <property type="match status" value="1"/>
</dbReference>
<keyword evidence="3 8" id="KW-0418">Kinase</keyword>
<dbReference type="PANTHER" id="PTHR43289:SF34">
    <property type="entry name" value="SERINE_THREONINE-PROTEIN KINASE YBDM-RELATED"/>
    <property type="match status" value="1"/>
</dbReference>
<keyword evidence="2 5" id="KW-0547">Nucleotide-binding</keyword>
<evidence type="ECO:0000256" key="1">
    <source>
        <dbReference type="ARBA" id="ARBA00022679"/>
    </source>
</evidence>
<dbReference type="PROSITE" id="PS00107">
    <property type="entry name" value="PROTEIN_KINASE_ATP"/>
    <property type="match status" value="1"/>
</dbReference>
<feature type="compositionally biased region" description="Basic residues" evidence="6">
    <location>
        <begin position="434"/>
        <end position="449"/>
    </location>
</feature>
<feature type="binding site" evidence="5">
    <location>
        <position position="34"/>
    </location>
    <ligand>
        <name>ATP</name>
        <dbReference type="ChEBI" id="CHEBI:30616"/>
    </ligand>
</feature>
<evidence type="ECO:0000256" key="2">
    <source>
        <dbReference type="ARBA" id="ARBA00022741"/>
    </source>
</evidence>
<feature type="domain" description="Protein kinase" evidence="7">
    <location>
        <begin position="5"/>
        <end position="264"/>
    </location>
</feature>